<feature type="domain" description="Peptidase M28" evidence="3">
    <location>
        <begin position="63"/>
        <end position="160"/>
    </location>
</feature>
<reference evidence="5" key="1">
    <citation type="submission" date="2018-05" db="EMBL/GenBank/DDBJ databases">
        <authorList>
            <person name="Lanie J.A."/>
            <person name="Ng W.-L."/>
            <person name="Kazmierczak K.M."/>
            <person name="Andrzejewski T.M."/>
            <person name="Davidsen T.M."/>
            <person name="Wayne K.J."/>
            <person name="Tettelin H."/>
            <person name="Glass J.I."/>
            <person name="Rusch D."/>
            <person name="Podicherti R."/>
            <person name="Tsui H.-C.T."/>
            <person name="Winkler M.E."/>
        </authorList>
    </citation>
    <scope>NUCLEOTIDE SEQUENCE</scope>
</reference>
<evidence type="ECO:0000259" key="4">
    <source>
        <dbReference type="Pfam" id="PF07687"/>
    </source>
</evidence>
<dbReference type="SUPFAM" id="SSF53187">
    <property type="entry name" value="Zn-dependent exopeptidases"/>
    <property type="match status" value="1"/>
</dbReference>
<dbReference type="InterPro" id="IPR007484">
    <property type="entry name" value="Peptidase_M28"/>
</dbReference>
<keyword evidence="2" id="KW-0378">Hydrolase</keyword>
<gene>
    <name evidence="5" type="ORF">METZ01_LOCUS273384</name>
</gene>
<feature type="domain" description="Peptidase M20 dimerisation" evidence="4">
    <location>
        <begin position="177"/>
        <end position="285"/>
    </location>
</feature>
<evidence type="ECO:0000313" key="5">
    <source>
        <dbReference type="EMBL" id="SVC20530.1"/>
    </source>
</evidence>
<dbReference type="Pfam" id="PF04389">
    <property type="entry name" value="Peptidase_M28"/>
    <property type="match status" value="1"/>
</dbReference>
<dbReference type="AlphaFoldDB" id="A0A382K7U0"/>
<accession>A0A382K7U0</accession>
<name>A0A382K7U0_9ZZZZ</name>
<keyword evidence="1" id="KW-0479">Metal-binding</keyword>
<sequence>MAKLSTVAKLLRDIVALPSINPAFLPNETELTGEERVASYLIDLARKKGLEISRQNVLPGRKNLFVRLKPSGKVKRRIVLAPHLDVVPAEDKQFTPRVKNGRLHGRGACDTKGSVAAFFHALLELAKGKNRPAETEILFVGLVDEEYGQSGSRIFGERGPKADLAIAGEPTQLQVVTAHKGNLWLRFETRGKAAHGATPHLGKSAIHEMARITEALLTEYVEQLKKRTHPLLGHPSINIGTIKGGSQTNVVPEHCSIDIDRRTLPGESEESVYQEINRLLAKRKLKV</sequence>
<protein>
    <submittedName>
        <fullName evidence="5">Uncharacterized protein</fullName>
    </submittedName>
</protein>
<feature type="non-terminal residue" evidence="5">
    <location>
        <position position="287"/>
    </location>
</feature>
<dbReference type="InterPro" id="IPR036264">
    <property type="entry name" value="Bact_exopeptidase_dim_dom"/>
</dbReference>
<evidence type="ECO:0000259" key="3">
    <source>
        <dbReference type="Pfam" id="PF04389"/>
    </source>
</evidence>
<dbReference type="GO" id="GO:0046872">
    <property type="term" value="F:metal ion binding"/>
    <property type="evidence" value="ECO:0007669"/>
    <property type="project" value="UniProtKB-KW"/>
</dbReference>
<dbReference type="InterPro" id="IPR011650">
    <property type="entry name" value="Peptidase_M20_dimer"/>
</dbReference>
<dbReference type="Gene3D" id="3.40.630.10">
    <property type="entry name" value="Zn peptidases"/>
    <property type="match status" value="1"/>
</dbReference>
<dbReference type="Pfam" id="PF07687">
    <property type="entry name" value="M20_dimer"/>
    <property type="match status" value="1"/>
</dbReference>
<dbReference type="SUPFAM" id="SSF55031">
    <property type="entry name" value="Bacterial exopeptidase dimerisation domain"/>
    <property type="match status" value="1"/>
</dbReference>
<proteinExistence type="predicted"/>
<dbReference type="Gene3D" id="3.30.70.360">
    <property type="match status" value="1"/>
</dbReference>
<dbReference type="EMBL" id="UINC01078969">
    <property type="protein sequence ID" value="SVC20530.1"/>
    <property type="molecule type" value="Genomic_DNA"/>
</dbReference>
<dbReference type="GO" id="GO:0016787">
    <property type="term" value="F:hydrolase activity"/>
    <property type="evidence" value="ECO:0007669"/>
    <property type="project" value="UniProtKB-KW"/>
</dbReference>
<evidence type="ECO:0000256" key="2">
    <source>
        <dbReference type="ARBA" id="ARBA00022801"/>
    </source>
</evidence>
<evidence type="ECO:0000256" key="1">
    <source>
        <dbReference type="ARBA" id="ARBA00022723"/>
    </source>
</evidence>
<dbReference type="InterPro" id="IPR050072">
    <property type="entry name" value="Peptidase_M20A"/>
</dbReference>
<dbReference type="PANTHER" id="PTHR43808">
    <property type="entry name" value="ACETYLORNITHINE DEACETYLASE"/>
    <property type="match status" value="1"/>
</dbReference>
<organism evidence="5">
    <name type="scientific">marine metagenome</name>
    <dbReference type="NCBI Taxonomy" id="408172"/>
    <lineage>
        <taxon>unclassified sequences</taxon>
        <taxon>metagenomes</taxon>
        <taxon>ecological metagenomes</taxon>
    </lineage>
</organism>